<feature type="region of interest" description="Disordered" evidence="14">
    <location>
        <begin position="180"/>
        <end position="201"/>
    </location>
</feature>
<reference evidence="17 18" key="2">
    <citation type="journal article" date="2016" name="Environ. Microbiol. Rep.">
        <title>Metagenomic evidence for the presence of phototrophic Gemmatimonadetes bacteria in diverse environments.</title>
        <authorList>
            <person name="Zeng Y."/>
            <person name="Baumbach J."/>
            <person name="Barbosa E.G."/>
            <person name="Azevedo V."/>
            <person name="Zhang C."/>
            <person name="Koblizek M."/>
        </authorList>
    </citation>
    <scope>NUCLEOTIDE SEQUENCE [LARGE SCALE GENOMIC DNA]</scope>
    <source>
        <strain evidence="17 18">AP64</strain>
    </source>
</reference>
<dbReference type="GO" id="GO:0006572">
    <property type="term" value="P:L-tyrosine catabolic process"/>
    <property type="evidence" value="ECO:0007669"/>
    <property type="project" value="UniProtKB-KW"/>
</dbReference>
<feature type="binding site" evidence="12">
    <location>
        <position position="139"/>
    </location>
    <ligand>
        <name>substrate</name>
    </ligand>
</feature>
<name>A0A143BHI7_9BACT</name>
<evidence type="ECO:0000259" key="15">
    <source>
        <dbReference type="Pfam" id="PF01557"/>
    </source>
</evidence>
<feature type="domain" description="Fumarylacetoacetase-like C-terminal" evidence="15">
    <location>
        <begin position="135"/>
        <end position="430"/>
    </location>
</feature>
<sequence length="442" mass="47273">MSALVPPRSWVTSANGHLDFALQNLPFGIFRRAASNEAPRVGVAIGDAILDVAACLAAGLFDEQSELTRQAARTCASPALNALMALGADARRALRDAVMALLHEDCAVHRQQIAQHALVPQQDAELFLPAQVGDYTDFYASVHHATNVGAMFRPDNPLLPNYKWVPIGYHGRASSLVVSGTPVRRPNGQRKGPTDDVPTVGPSRSLDYELELGAFVGTGNALGEPIPMASAESHLWGLCLLNDWSARDLQAWEYQPLGPFLAKNFASTISPWVVTLEALAPFRAPLAPRASGDPEPLPYLTDARDATQGGFALTVEVWLRTPRMRDEQAPPVRISQGSALDLYWSFAQMLAHHASSGCNLRPGDLLGSGTISGATPDSRGCLLELTRRGAEPLSLPNGETRGFLLDGDEITMTAYAERDGVGRIGFGRCVGEVRAAPALAGT</sequence>
<keyword evidence="9" id="KW-0828">Tyrosine catabolism</keyword>
<dbReference type="Proteomes" id="UP000076404">
    <property type="component" value="Chromosome"/>
</dbReference>
<dbReference type="STRING" id="1379270.GEMMAAP_02900"/>
<protein>
    <recommendedName>
        <fullName evidence="4">fumarylacetoacetase</fullName>
        <ecNumber evidence="4">3.7.1.2</ecNumber>
    </recommendedName>
</protein>
<feature type="binding site" evidence="12">
    <location>
        <position position="153"/>
    </location>
    <ligand>
        <name>substrate</name>
    </ligand>
</feature>
<evidence type="ECO:0000256" key="13">
    <source>
        <dbReference type="PIRSR" id="PIRSR605959-3"/>
    </source>
</evidence>
<dbReference type="InterPro" id="IPR036462">
    <property type="entry name" value="Fumarylacetoacetase_N_sf"/>
</dbReference>
<evidence type="ECO:0000313" key="17">
    <source>
        <dbReference type="EMBL" id="AMW04071.1"/>
    </source>
</evidence>
<dbReference type="UniPathway" id="UPA00139">
    <property type="reaction ID" value="UER00341"/>
</dbReference>
<keyword evidence="10" id="KW-0585">Phenylalanine catabolism</keyword>
<accession>A0A143BHI7</accession>
<dbReference type="EC" id="3.7.1.2" evidence="4"/>
<dbReference type="InterPro" id="IPR015377">
    <property type="entry name" value="Fumarylacetoacetase_N"/>
</dbReference>
<dbReference type="OrthoDB" id="9805307at2"/>
<dbReference type="GO" id="GO:0046872">
    <property type="term" value="F:metal ion binding"/>
    <property type="evidence" value="ECO:0007669"/>
    <property type="project" value="UniProtKB-KW"/>
</dbReference>
<evidence type="ECO:0000256" key="10">
    <source>
        <dbReference type="ARBA" id="ARBA00023232"/>
    </source>
</evidence>
<feature type="binding site" evidence="13">
    <location>
        <position position="209"/>
    </location>
    <ligand>
        <name>Ca(2+)</name>
        <dbReference type="ChEBI" id="CHEBI:29108"/>
    </ligand>
</feature>
<evidence type="ECO:0000256" key="2">
    <source>
        <dbReference type="ARBA" id="ARBA00001946"/>
    </source>
</evidence>
<dbReference type="EMBL" id="CP011454">
    <property type="protein sequence ID" value="AMW04071.1"/>
    <property type="molecule type" value="Genomic_DNA"/>
</dbReference>
<keyword evidence="6" id="KW-0378">Hydrolase</keyword>
<feature type="binding site" evidence="13">
    <location>
        <position position="267"/>
    </location>
    <ligand>
        <name>Mg(2+)</name>
        <dbReference type="ChEBI" id="CHEBI:18420"/>
    </ligand>
</feature>
<dbReference type="InterPro" id="IPR036663">
    <property type="entry name" value="Fumarylacetoacetase_C_sf"/>
</dbReference>
<dbReference type="PANTHER" id="PTHR43069">
    <property type="entry name" value="FUMARYLACETOACETASE"/>
    <property type="match status" value="1"/>
</dbReference>
<evidence type="ECO:0000259" key="16">
    <source>
        <dbReference type="Pfam" id="PF09298"/>
    </source>
</evidence>
<dbReference type="Pfam" id="PF01557">
    <property type="entry name" value="FAA_hydrolase"/>
    <property type="match status" value="1"/>
</dbReference>
<gene>
    <name evidence="17" type="ORF">GEMMAAP_02900</name>
</gene>
<feature type="binding site" evidence="13">
    <location>
        <position position="211"/>
    </location>
    <ligand>
        <name>Ca(2+)</name>
        <dbReference type="ChEBI" id="CHEBI:29108"/>
    </ligand>
</feature>
<feature type="binding site" evidence="13">
    <location>
        <position position="263"/>
    </location>
    <ligand>
        <name>Mg(2+)</name>
        <dbReference type="ChEBI" id="CHEBI:18420"/>
    </ligand>
</feature>
<dbReference type="Pfam" id="PF09298">
    <property type="entry name" value="FAA_hydrolase_N"/>
    <property type="match status" value="1"/>
</dbReference>
<evidence type="ECO:0000256" key="9">
    <source>
        <dbReference type="ARBA" id="ARBA00022878"/>
    </source>
</evidence>
<dbReference type="GO" id="GO:0004334">
    <property type="term" value="F:fumarylacetoacetase activity"/>
    <property type="evidence" value="ECO:0007669"/>
    <property type="project" value="UniProtKB-EC"/>
</dbReference>
<feature type="binding site" evidence="13">
    <location>
        <position position="137"/>
    </location>
    <ligand>
        <name>Ca(2+)</name>
        <dbReference type="ChEBI" id="CHEBI:29108"/>
    </ligand>
</feature>
<comment type="cofactor">
    <cofactor evidence="2 13">
        <name>Mg(2+)</name>
        <dbReference type="ChEBI" id="CHEBI:18420"/>
    </cofactor>
</comment>
<dbReference type="GO" id="GO:1902000">
    <property type="term" value="P:homogentisate catabolic process"/>
    <property type="evidence" value="ECO:0007669"/>
    <property type="project" value="TreeGrafter"/>
</dbReference>
<dbReference type="Gene3D" id="2.30.30.230">
    <property type="entry name" value="Fumarylacetoacetase, N-terminal domain"/>
    <property type="match status" value="1"/>
</dbReference>
<evidence type="ECO:0000256" key="5">
    <source>
        <dbReference type="ARBA" id="ARBA00022723"/>
    </source>
</evidence>
<dbReference type="Gene3D" id="3.90.850.10">
    <property type="entry name" value="Fumarylacetoacetase-like, C-terminal domain"/>
    <property type="match status" value="1"/>
</dbReference>
<keyword evidence="18" id="KW-1185">Reference proteome</keyword>
<evidence type="ECO:0000256" key="8">
    <source>
        <dbReference type="ARBA" id="ARBA00022842"/>
    </source>
</evidence>
<dbReference type="InterPro" id="IPR005959">
    <property type="entry name" value="Fumarylacetoacetase"/>
</dbReference>
<evidence type="ECO:0000256" key="6">
    <source>
        <dbReference type="ARBA" id="ARBA00022801"/>
    </source>
</evidence>
<feature type="active site" description="Proton acceptor" evidence="11">
    <location>
        <position position="144"/>
    </location>
</feature>
<evidence type="ECO:0000256" key="11">
    <source>
        <dbReference type="PIRSR" id="PIRSR605959-1"/>
    </source>
</evidence>
<feature type="binding site" evidence="13">
    <location>
        <position position="243"/>
    </location>
    <ligand>
        <name>Mg(2+)</name>
        <dbReference type="ChEBI" id="CHEBI:18420"/>
    </ligand>
</feature>
<evidence type="ECO:0000256" key="12">
    <source>
        <dbReference type="PIRSR" id="PIRSR605959-2"/>
    </source>
</evidence>
<dbReference type="AlphaFoldDB" id="A0A143BHI7"/>
<keyword evidence="5 13" id="KW-0479">Metal-binding</keyword>
<feature type="binding site" evidence="12">
    <location>
        <position position="250"/>
    </location>
    <ligand>
        <name>substrate</name>
    </ligand>
</feature>
<dbReference type="InterPro" id="IPR011234">
    <property type="entry name" value="Fumarylacetoacetase-like_C"/>
</dbReference>
<evidence type="ECO:0000313" key="18">
    <source>
        <dbReference type="Proteomes" id="UP000076404"/>
    </source>
</evidence>
<feature type="binding site" evidence="12">
    <location>
        <position position="370"/>
    </location>
    <ligand>
        <name>substrate</name>
    </ligand>
</feature>
<evidence type="ECO:0000256" key="4">
    <source>
        <dbReference type="ARBA" id="ARBA00012094"/>
    </source>
</evidence>
<reference evidence="17 18" key="1">
    <citation type="journal article" date="2014" name="Proc. Natl. Acad. Sci. U.S.A.">
        <title>Functional type 2 photosynthetic reaction centers found in the rare bacterial phylum Gemmatimonadetes.</title>
        <authorList>
            <person name="Zeng Y."/>
            <person name="Feng F."/>
            <person name="Medova H."/>
            <person name="Dean J."/>
            <person name="Koblizek M."/>
        </authorList>
    </citation>
    <scope>NUCLEOTIDE SEQUENCE [LARGE SCALE GENOMIC DNA]</scope>
    <source>
        <strain evidence="17 18">AP64</strain>
    </source>
</reference>
<dbReference type="SUPFAM" id="SSF63433">
    <property type="entry name" value="Fumarylacetoacetate hydrolase, FAH, N-terminal domain"/>
    <property type="match status" value="1"/>
</dbReference>
<evidence type="ECO:0000256" key="3">
    <source>
        <dbReference type="ARBA" id="ARBA00004782"/>
    </source>
</evidence>
<organism evidence="17 18">
    <name type="scientific">Gemmatimonas phototrophica</name>
    <dbReference type="NCBI Taxonomy" id="1379270"/>
    <lineage>
        <taxon>Bacteria</taxon>
        <taxon>Pseudomonadati</taxon>
        <taxon>Gemmatimonadota</taxon>
        <taxon>Gemmatimonadia</taxon>
        <taxon>Gemmatimonadales</taxon>
        <taxon>Gemmatimonadaceae</taxon>
        <taxon>Gemmatimonas</taxon>
    </lineage>
</organism>
<comment type="cofactor">
    <cofactor evidence="1 13">
        <name>Ca(2+)</name>
        <dbReference type="ChEBI" id="CHEBI:29108"/>
    </cofactor>
</comment>
<dbReference type="GO" id="GO:0006559">
    <property type="term" value="P:L-phenylalanine catabolic process"/>
    <property type="evidence" value="ECO:0007669"/>
    <property type="project" value="UniProtKB-UniPathway"/>
</dbReference>
<feature type="binding site" evidence="13">
    <location>
        <position position="243"/>
    </location>
    <ligand>
        <name>Ca(2+)</name>
        <dbReference type="ChEBI" id="CHEBI:29108"/>
    </ligand>
</feature>
<dbReference type="PANTHER" id="PTHR43069:SF2">
    <property type="entry name" value="FUMARYLACETOACETASE"/>
    <property type="match status" value="1"/>
</dbReference>
<evidence type="ECO:0000256" key="7">
    <source>
        <dbReference type="ARBA" id="ARBA00022837"/>
    </source>
</evidence>
<dbReference type="eggNOG" id="COG0179">
    <property type="taxonomic scope" value="Bacteria"/>
</dbReference>
<dbReference type="SUPFAM" id="SSF56529">
    <property type="entry name" value="FAH"/>
    <property type="match status" value="1"/>
</dbReference>
<dbReference type="RefSeq" id="WP_026849359.1">
    <property type="nucleotide sequence ID" value="NZ_CP011454.1"/>
</dbReference>
<comment type="pathway">
    <text evidence="3">Amino-acid degradation; L-phenylalanine degradation; acetoacetate and fumarate from L-phenylalanine: step 6/6.</text>
</comment>
<dbReference type="KEGG" id="gph:GEMMAAP_02900"/>
<keyword evidence="7 13" id="KW-0106">Calcium</keyword>
<dbReference type="NCBIfam" id="TIGR01266">
    <property type="entry name" value="fum_ac_acetase"/>
    <property type="match status" value="1"/>
</dbReference>
<evidence type="ECO:0000256" key="14">
    <source>
        <dbReference type="SAM" id="MobiDB-lite"/>
    </source>
</evidence>
<evidence type="ECO:0000256" key="1">
    <source>
        <dbReference type="ARBA" id="ARBA00001913"/>
    </source>
</evidence>
<feature type="binding site" evidence="12">
    <location>
        <position position="254"/>
    </location>
    <ligand>
        <name>substrate</name>
    </ligand>
</feature>
<proteinExistence type="predicted"/>
<feature type="domain" description="Fumarylacetoacetase N-terminal" evidence="16">
    <location>
        <begin position="23"/>
        <end position="129"/>
    </location>
</feature>
<keyword evidence="8 13" id="KW-0460">Magnesium</keyword>